<dbReference type="GO" id="GO:0003677">
    <property type="term" value="F:DNA binding"/>
    <property type="evidence" value="ECO:0007669"/>
    <property type="project" value="UniProtKB-KW"/>
</dbReference>
<name>A0A1B8NYR4_HALEL</name>
<sequence length="336" mass="37597">MAMTASLEAESIDKETAFSLRAFDISSKWVHEGEARFVASAYQEGAIRAHDLIEKSEYPKKRLSELVSSVYHPTQSQPRSNFKRIWVSRGYGEPFLTGRDLFFFRPEEKKFVSRRMKKLHELKLPENTILLTRSGTTGYPVLVGKRLSKFAITDDALRVFPGSAPVGFIYAYLASWFGHALMTKSAYGATVPHLEAAHVLSLEVPMPPDEIIEEVSSSIVRAYSMRDEANILLDDAEEELYKACGSGAFHVDSDVQYSGKEGVRAFSASSTDVGTRFDPKFHIPVVRSAVNKLTSSGCELVSLRKCTNKIFIPARFKRNMSKVVLVSLICCHHKCL</sequence>
<keyword evidence="1" id="KW-0680">Restriction system</keyword>
<dbReference type="Gene3D" id="3.90.220.20">
    <property type="entry name" value="DNA methylase specificity domains"/>
    <property type="match status" value="1"/>
</dbReference>
<evidence type="ECO:0000313" key="4">
    <source>
        <dbReference type="Proteomes" id="UP000092504"/>
    </source>
</evidence>
<evidence type="ECO:0000313" key="3">
    <source>
        <dbReference type="EMBL" id="OBX35167.1"/>
    </source>
</evidence>
<evidence type="ECO:0000256" key="1">
    <source>
        <dbReference type="ARBA" id="ARBA00022747"/>
    </source>
</evidence>
<dbReference type="SUPFAM" id="SSF116734">
    <property type="entry name" value="DNA methylase specificity domain"/>
    <property type="match status" value="1"/>
</dbReference>
<reference evidence="3 4" key="1">
    <citation type="submission" date="2016-06" db="EMBL/GenBank/DDBJ databases">
        <title>Genome sequence of halotolerant plant growth promoting strain of Halomonas elongata HEK1 isolated from salterns of Rann of Kutch, Gujarat, India.</title>
        <authorList>
            <person name="Gaba S."/>
            <person name="Singh R.N."/>
            <person name="Abrol S."/>
            <person name="Kaushik R."/>
            <person name="Saxena A.K."/>
        </authorList>
    </citation>
    <scope>NUCLEOTIDE SEQUENCE [LARGE SCALE GENOMIC DNA]</scope>
    <source>
        <strain evidence="3 4">HEK1</strain>
    </source>
</reference>
<gene>
    <name evidence="3" type="ORF">A8U91_04238</name>
</gene>
<proteinExistence type="predicted"/>
<protein>
    <submittedName>
        <fullName evidence="3">Uncharacterized protein</fullName>
    </submittedName>
</protein>
<dbReference type="EMBL" id="MAJD01000002">
    <property type="protein sequence ID" value="OBX35167.1"/>
    <property type="molecule type" value="Genomic_DNA"/>
</dbReference>
<organism evidence="3 4">
    <name type="scientific">Halomonas elongata</name>
    <dbReference type="NCBI Taxonomy" id="2746"/>
    <lineage>
        <taxon>Bacteria</taxon>
        <taxon>Pseudomonadati</taxon>
        <taxon>Pseudomonadota</taxon>
        <taxon>Gammaproteobacteria</taxon>
        <taxon>Oceanospirillales</taxon>
        <taxon>Halomonadaceae</taxon>
        <taxon>Halomonas</taxon>
    </lineage>
</organism>
<dbReference type="InterPro" id="IPR044946">
    <property type="entry name" value="Restrct_endonuc_typeI_TRD_sf"/>
</dbReference>
<comment type="caution">
    <text evidence="3">The sequence shown here is derived from an EMBL/GenBank/DDBJ whole genome shotgun (WGS) entry which is preliminary data.</text>
</comment>
<dbReference type="AlphaFoldDB" id="A0A1B8NYR4"/>
<accession>A0A1B8NYR4</accession>
<keyword evidence="2" id="KW-0238">DNA-binding</keyword>
<dbReference type="GO" id="GO:0009307">
    <property type="term" value="P:DNA restriction-modification system"/>
    <property type="evidence" value="ECO:0007669"/>
    <property type="project" value="UniProtKB-KW"/>
</dbReference>
<dbReference type="Proteomes" id="UP000092504">
    <property type="component" value="Unassembled WGS sequence"/>
</dbReference>
<evidence type="ECO:0000256" key="2">
    <source>
        <dbReference type="ARBA" id="ARBA00023125"/>
    </source>
</evidence>